<evidence type="ECO:0000256" key="1">
    <source>
        <dbReference type="SAM" id="Phobius"/>
    </source>
</evidence>
<dbReference type="Proteomes" id="UP001058461">
    <property type="component" value="Chromosome"/>
</dbReference>
<feature type="transmembrane region" description="Helical" evidence="1">
    <location>
        <begin position="75"/>
        <end position="92"/>
    </location>
</feature>
<feature type="transmembrane region" description="Helical" evidence="1">
    <location>
        <begin position="98"/>
        <end position="115"/>
    </location>
</feature>
<sequence length="151" mass="15934">MKIISDVIGSDRTFSILLIGACAVLYGMIGGLEEPGSPAELAASTYPRILLVCVMLFSAALILKPNRAAHKQAHFPLIGVSVVAIIAIYIALLDVVGYFLLTPALLTVLPLLAGFRRYGLVLLSVVLVTAALYGIFKLVLNIPLPTGFLGG</sequence>
<feature type="transmembrane region" description="Helical" evidence="1">
    <location>
        <begin position="44"/>
        <end position="63"/>
    </location>
</feature>
<reference evidence="3" key="1">
    <citation type="submission" date="2021-04" db="EMBL/GenBank/DDBJ databases">
        <title>Oceanospirillales bacteria with DddD are important DMSP degraders in coastal seawater.</title>
        <authorList>
            <person name="Liu J."/>
        </authorList>
    </citation>
    <scope>NUCLEOTIDE SEQUENCE</scope>
    <source>
        <strain evidence="3">D13-1</strain>
    </source>
</reference>
<protein>
    <submittedName>
        <fullName evidence="3">Tripartite tricarboxylate transporter TctB family protein</fullName>
    </submittedName>
</protein>
<keyword evidence="4" id="KW-1185">Reference proteome</keyword>
<gene>
    <name evidence="3" type="ORF">KDW95_19385</name>
</gene>
<accession>A0ABY5HHS0</accession>
<feature type="transmembrane region" description="Helical" evidence="1">
    <location>
        <begin position="12"/>
        <end position="32"/>
    </location>
</feature>
<proteinExistence type="predicted"/>
<evidence type="ECO:0000259" key="2">
    <source>
        <dbReference type="Pfam" id="PF07331"/>
    </source>
</evidence>
<dbReference type="InterPro" id="IPR009936">
    <property type="entry name" value="DUF1468"/>
</dbReference>
<evidence type="ECO:0000313" key="3">
    <source>
        <dbReference type="EMBL" id="UTW11396.1"/>
    </source>
</evidence>
<dbReference type="EMBL" id="CP073347">
    <property type="protein sequence ID" value="UTW11396.1"/>
    <property type="molecule type" value="Genomic_DNA"/>
</dbReference>
<evidence type="ECO:0000313" key="4">
    <source>
        <dbReference type="Proteomes" id="UP001058461"/>
    </source>
</evidence>
<dbReference type="RefSeq" id="WP_255853436.1">
    <property type="nucleotide sequence ID" value="NZ_CP073347.1"/>
</dbReference>
<keyword evidence="1" id="KW-0812">Transmembrane</keyword>
<feature type="domain" description="DUF1468" evidence="2">
    <location>
        <begin position="14"/>
        <end position="145"/>
    </location>
</feature>
<keyword evidence="1" id="KW-1133">Transmembrane helix</keyword>
<organism evidence="3 4">
    <name type="scientific">Marinobacterium rhizophilum</name>
    <dbReference type="NCBI Taxonomy" id="420402"/>
    <lineage>
        <taxon>Bacteria</taxon>
        <taxon>Pseudomonadati</taxon>
        <taxon>Pseudomonadota</taxon>
        <taxon>Gammaproteobacteria</taxon>
        <taxon>Oceanospirillales</taxon>
        <taxon>Oceanospirillaceae</taxon>
        <taxon>Marinobacterium</taxon>
    </lineage>
</organism>
<name>A0ABY5HHS0_9GAMM</name>
<keyword evidence="1" id="KW-0472">Membrane</keyword>
<dbReference type="Pfam" id="PF07331">
    <property type="entry name" value="TctB"/>
    <property type="match status" value="1"/>
</dbReference>
<feature type="transmembrane region" description="Helical" evidence="1">
    <location>
        <begin position="120"/>
        <end position="140"/>
    </location>
</feature>